<evidence type="ECO:0000256" key="2">
    <source>
        <dbReference type="ARBA" id="ARBA00004123"/>
    </source>
</evidence>
<evidence type="ECO:0000256" key="5">
    <source>
        <dbReference type="RuleBase" id="RU368021"/>
    </source>
</evidence>
<name>A0A9N9H6Y8_9GLOM</name>
<comment type="subunit">
    <text evidence="5">Component of the RIX1 complex.</text>
</comment>
<dbReference type="PANTHER" id="PTHR16056">
    <property type="entry name" value="REGULATOR OF MICROTUBULE DYNAMICS PROTEIN"/>
    <property type="match status" value="1"/>
</dbReference>
<dbReference type="InterPro" id="IPR016024">
    <property type="entry name" value="ARM-type_fold"/>
</dbReference>
<dbReference type="PANTHER" id="PTHR16056:SF2">
    <property type="entry name" value="TESTIS-EXPRESSED PROTEIN 10"/>
    <property type="match status" value="1"/>
</dbReference>
<evidence type="ECO:0000256" key="3">
    <source>
        <dbReference type="ARBA" id="ARBA00006427"/>
    </source>
</evidence>
<feature type="non-terminal residue" evidence="8">
    <location>
        <position position="230"/>
    </location>
</feature>
<gene>
    <name evidence="8" type="ORF">POCULU_LOCUS10070</name>
</gene>
<keyword evidence="5" id="KW-0690">Ribosome biogenesis</keyword>
<keyword evidence="5" id="KW-0698">rRNA processing</keyword>
<reference evidence="8" key="1">
    <citation type="submission" date="2021-06" db="EMBL/GenBank/DDBJ databases">
        <authorList>
            <person name="Kallberg Y."/>
            <person name="Tangrot J."/>
            <person name="Rosling A."/>
        </authorList>
    </citation>
    <scope>NUCLEOTIDE SEQUENCE</scope>
    <source>
        <strain evidence="8">IA702</strain>
    </source>
</reference>
<dbReference type="GO" id="GO:0120330">
    <property type="term" value="C:rixosome complex"/>
    <property type="evidence" value="ECO:0007669"/>
    <property type="project" value="UniProtKB-UniRule"/>
</dbReference>
<keyword evidence="4 5" id="KW-0539">Nucleus</keyword>
<comment type="similarity">
    <text evidence="3 5">Belongs to the IPI1/TEX10 family.</text>
</comment>
<dbReference type="EMBL" id="CAJVPJ010004563">
    <property type="protein sequence ID" value="CAG8653340.1"/>
    <property type="molecule type" value="Genomic_DNA"/>
</dbReference>
<dbReference type="GO" id="GO:0006364">
    <property type="term" value="P:rRNA processing"/>
    <property type="evidence" value="ECO:0007669"/>
    <property type="project" value="UniProtKB-UniRule"/>
</dbReference>
<sequence>MPKKSQRKKRQQQLDFKKPKLKVGKKKTLPSNHTNISFKSKAIILPNQSITEDKSHELTNSRNLTLNDLVTQLRHYSANVRKDALLGLKDLFNRYPQILPASLSLVINTIVRLLVDEDATLRRILLSFMNEFIPILSENDFRPYLPLLIIYTCSAMTHIHEDIRTDAIKFMDIWLNLAPDVVTIGFWKKILPNYVSLLGSDMSLGQTGMPGVGTSSLTFLNPRSQIVSQE</sequence>
<keyword evidence="9" id="KW-1185">Reference proteome</keyword>
<accession>A0A9N9H6Y8</accession>
<evidence type="ECO:0000256" key="4">
    <source>
        <dbReference type="ARBA" id="ARBA00023242"/>
    </source>
</evidence>
<dbReference type="Pfam" id="PF12333">
    <property type="entry name" value="Ipi1_N"/>
    <property type="match status" value="1"/>
</dbReference>
<comment type="subcellular location">
    <subcellularLocation>
        <location evidence="2 5">Nucleus</location>
    </subcellularLocation>
</comment>
<dbReference type="OrthoDB" id="361362at2759"/>
<dbReference type="InterPro" id="IPR024679">
    <property type="entry name" value="Ipi1_N"/>
</dbReference>
<evidence type="ECO:0000313" key="9">
    <source>
        <dbReference type="Proteomes" id="UP000789572"/>
    </source>
</evidence>
<evidence type="ECO:0000256" key="1">
    <source>
        <dbReference type="ARBA" id="ARBA00002355"/>
    </source>
</evidence>
<feature type="region of interest" description="Disordered" evidence="6">
    <location>
        <begin position="1"/>
        <end position="28"/>
    </location>
</feature>
<feature type="domain" description="Pre-rRNA-processing protein Ipi1 N-terminal" evidence="7">
    <location>
        <begin position="140"/>
        <end position="202"/>
    </location>
</feature>
<feature type="compositionally biased region" description="Basic residues" evidence="6">
    <location>
        <begin position="19"/>
        <end position="28"/>
    </location>
</feature>
<evidence type="ECO:0000313" key="8">
    <source>
        <dbReference type="EMBL" id="CAG8653340.1"/>
    </source>
</evidence>
<dbReference type="GO" id="GO:0005634">
    <property type="term" value="C:nucleus"/>
    <property type="evidence" value="ECO:0007669"/>
    <property type="project" value="UniProtKB-SubCell"/>
</dbReference>
<dbReference type="AlphaFoldDB" id="A0A9N9H6Y8"/>
<dbReference type="Proteomes" id="UP000789572">
    <property type="component" value="Unassembled WGS sequence"/>
</dbReference>
<dbReference type="Gene3D" id="1.25.10.10">
    <property type="entry name" value="Leucine-rich Repeat Variant"/>
    <property type="match status" value="1"/>
</dbReference>
<evidence type="ECO:0000256" key="6">
    <source>
        <dbReference type="SAM" id="MobiDB-lite"/>
    </source>
</evidence>
<comment type="caution">
    <text evidence="8">The sequence shown here is derived from an EMBL/GenBank/DDBJ whole genome shotgun (WGS) entry which is preliminary data.</text>
</comment>
<proteinExistence type="inferred from homology"/>
<protein>
    <recommendedName>
        <fullName evidence="5">Pre-rRNA-processing protein</fullName>
    </recommendedName>
</protein>
<organism evidence="8 9">
    <name type="scientific">Paraglomus occultum</name>
    <dbReference type="NCBI Taxonomy" id="144539"/>
    <lineage>
        <taxon>Eukaryota</taxon>
        <taxon>Fungi</taxon>
        <taxon>Fungi incertae sedis</taxon>
        <taxon>Mucoromycota</taxon>
        <taxon>Glomeromycotina</taxon>
        <taxon>Glomeromycetes</taxon>
        <taxon>Paraglomerales</taxon>
        <taxon>Paraglomeraceae</taxon>
        <taxon>Paraglomus</taxon>
    </lineage>
</organism>
<feature type="compositionally biased region" description="Basic residues" evidence="6">
    <location>
        <begin position="1"/>
        <end position="11"/>
    </location>
</feature>
<dbReference type="InterPro" id="IPR011989">
    <property type="entry name" value="ARM-like"/>
</dbReference>
<dbReference type="SUPFAM" id="SSF48371">
    <property type="entry name" value="ARM repeat"/>
    <property type="match status" value="1"/>
</dbReference>
<comment type="function">
    <text evidence="1 5">Component of the RIX1 complex required for processing of ITS2 sequences from 35S pre-rRNA.</text>
</comment>
<evidence type="ECO:0000259" key="7">
    <source>
        <dbReference type="Pfam" id="PF12333"/>
    </source>
</evidence>